<evidence type="ECO:0000259" key="2">
    <source>
        <dbReference type="Pfam" id="PF01494"/>
    </source>
</evidence>
<feature type="binding site" evidence="5 6">
    <location>
        <position position="51"/>
    </location>
    <ligand>
        <name>FAD</name>
        <dbReference type="ChEBI" id="CHEBI:57692"/>
        <label>1</label>
    </ligand>
</feature>
<feature type="binding site" evidence="6">
    <location>
        <position position="39"/>
    </location>
    <ligand>
        <name>FAD</name>
        <dbReference type="ChEBI" id="CHEBI:57692"/>
        <label>3</label>
    </ligand>
</feature>
<feature type="binding site" evidence="6">
    <location>
        <position position="135"/>
    </location>
    <ligand>
        <name>FAD</name>
        <dbReference type="ChEBI" id="CHEBI:57692"/>
        <label>3</label>
    </ligand>
</feature>
<dbReference type="InterPro" id="IPR050631">
    <property type="entry name" value="PheA/TfdB_FAD_monoxygenase"/>
</dbReference>
<feature type="binding site" evidence="7">
    <location>
        <position position="321"/>
    </location>
    <ligand>
        <name>FAD</name>
        <dbReference type="ChEBI" id="CHEBI:57692"/>
        <label>4</label>
    </ligand>
</feature>
<proteinExistence type="evidence at protein level"/>
<dbReference type="PDB" id="8URC">
    <property type="method" value="EM"/>
    <property type="resolution" value="2.50 A"/>
    <property type="chains" value="A/B/C=1-428"/>
</dbReference>
<sequence length="435" mass="49508">MENLINEVKTDVCIVGAGPAGMLLGLLLAKQGLEVTVLEKNIDFHREYRGEITQPRFVQLMKQLNLLDYIESNSHVKIPEVTVFHNNVEIMNLAFNTLIEEESYCARLTQPTLLAALLEKAKQYPNFTLLFNSKVKDLLREGGKVVGVAAQTKPGEQINFSEDGVFEGLLNIQSKVTVGVDGRNSTIEKLGNFELDLDYYDNDLLWFSFEKPESWDYNIYHFYFQKNYNYLFLPKLGGFIQCGISLTKGEFQKIKQAGIESFKEKIIEDMPILRAHFESVTDFKSFVLLLCKMRYIKDWAKDGLLLIGDAAHCVTPWGAVGSTLAMGTAVIAADVIYKGFKKNDLSLDTLKQVQERRKEEVKMIQNLQLTLEKFLTREPIKKDLAPLMFSIATKMPDITTVYKKLFTREKPLDIDEVFIFQDKAVTGNNPEHSVV</sequence>
<feature type="binding site" evidence="7">
    <location>
        <position position="322"/>
    </location>
    <ligand>
        <name>FAD</name>
        <dbReference type="ChEBI" id="CHEBI:57692"/>
        <label>4</label>
    </ligand>
</feature>
<feature type="binding site" evidence="7">
    <location>
        <position position="309"/>
    </location>
    <ligand>
        <name>FAD</name>
        <dbReference type="ChEBI" id="CHEBI:57692"/>
        <label>2</label>
    </ligand>
</feature>
<dbReference type="GO" id="GO:0071949">
    <property type="term" value="F:FAD binding"/>
    <property type="evidence" value="ECO:0007669"/>
    <property type="project" value="InterPro"/>
</dbReference>
<feature type="binding site" evidence="6">
    <location>
        <position position="110"/>
    </location>
    <ligand>
        <name>FAD</name>
        <dbReference type="ChEBI" id="CHEBI:57692"/>
        <label>3</label>
    </ligand>
</feature>
<dbReference type="Gene3D" id="3.50.50.60">
    <property type="entry name" value="FAD/NAD(P)-binding domain"/>
    <property type="match status" value="1"/>
</dbReference>
<feature type="binding site" evidence="7">
    <location>
        <position position="39"/>
    </location>
    <ligand>
        <name>FAD</name>
        <dbReference type="ChEBI" id="CHEBI:57692"/>
        <label>4</label>
    </ligand>
</feature>
<feature type="domain" description="FAD-binding" evidence="2">
    <location>
        <begin position="9"/>
        <end position="333"/>
    </location>
</feature>
<feature type="binding site" evidence="6">
    <location>
        <position position="309"/>
    </location>
    <ligand>
        <name>FAD</name>
        <dbReference type="ChEBI" id="CHEBI:57692"/>
        <label>3</label>
    </ligand>
</feature>
<feature type="binding site" evidence="5 6">
    <location>
        <position position="52"/>
    </location>
    <ligand>
        <name>FAD</name>
        <dbReference type="ChEBI" id="CHEBI:57692"/>
        <label>1</label>
    </ligand>
</feature>
<evidence type="ECO:0007829" key="7">
    <source>
        <dbReference type="PDB" id="8URD"/>
    </source>
</evidence>
<keyword evidence="4" id="KW-1185">Reference proteome</keyword>
<feature type="binding site" evidence="7">
    <location>
        <position position="20"/>
    </location>
    <ligand>
        <name>FAD</name>
        <dbReference type="ChEBI" id="CHEBI:57692"/>
        <label>2</label>
    </ligand>
</feature>
<keyword evidence="5 6" id="KW-0285">Flavoprotein</keyword>
<feature type="binding site" evidence="7">
    <location>
        <position position="110"/>
    </location>
    <ligand>
        <name>FAD</name>
        <dbReference type="ChEBI" id="CHEBI:57692"/>
        <label>2</label>
    </ligand>
</feature>
<feature type="binding site" evidence="7">
    <location>
        <position position="181"/>
    </location>
    <ligand>
        <name>FAD</name>
        <dbReference type="ChEBI" id="CHEBI:57692"/>
        <label>4</label>
    </ligand>
</feature>
<evidence type="ECO:0000256" key="1">
    <source>
        <dbReference type="ARBA" id="ARBA00023002"/>
    </source>
</evidence>
<dbReference type="Proteomes" id="UP000264541">
    <property type="component" value="Unassembled WGS sequence"/>
</dbReference>
<feature type="binding site" evidence="7">
    <location>
        <position position="52"/>
    </location>
    <ligand>
        <name>FAD</name>
        <dbReference type="ChEBI" id="CHEBI:57692"/>
        <label>4</label>
    </ligand>
</feature>
<feature type="binding site" evidence="6">
    <location>
        <position position="135"/>
    </location>
    <ligand>
        <name>FAD</name>
        <dbReference type="ChEBI" id="CHEBI:57692"/>
        <label>1</label>
    </ligand>
</feature>
<feature type="binding site" evidence="6">
    <location>
        <position position="181"/>
    </location>
    <ligand>
        <name>FAD</name>
        <dbReference type="ChEBI" id="CHEBI:57692"/>
        <label>3</label>
    </ligand>
</feature>
<feature type="binding site" evidence="5">
    <location>
        <position position="17"/>
    </location>
    <ligand>
        <name>FAD</name>
        <dbReference type="ChEBI" id="CHEBI:57692"/>
        <label>1</label>
    </ligand>
</feature>
<feature type="binding site" evidence="5 6">
    <location>
        <position position="41"/>
    </location>
    <ligand>
        <name>FAD</name>
        <dbReference type="ChEBI" id="CHEBI:57692"/>
        <label>1</label>
    </ligand>
</feature>
<dbReference type="InterPro" id="IPR036188">
    <property type="entry name" value="FAD/NAD-bd_sf"/>
</dbReference>
<feature type="binding site" evidence="5 6">
    <location>
        <position position="309"/>
    </location>
    <ligand>
        <name>FAD</name>
        <dbReference type="ChEBI" id="CHEBI:57692"/>
        <label>1</label>
    </ligand>
</feature>
<dbReference type="SUPFAM" id="SSF51905">
    <property type="entry name" value="FAD/NAD(P)-binding domain"/>
    <property type="match status" value="1"/>
</dbReference>
<feature type="binding site" evidence="6">
    <location>
        <position position="39"/>
    </location>
    <ligand>
        <name>FAD</name>
        <dbReference type="ChEBI" id="CHEBI:57692"/>
        <label>1</label>
    </ligand>
</feature>
<dbReference type="PANTHER" id="PTHR43476:SF5">
    <property type="entry name" value="FAD-DEPENDENT MONOOXYGENASE"/>
    <property type="match status" value="1"/>
</dbReference>
<dbReference type="RefSeq" id="WP_117325779.1">
    <property type="nucleotide sequence ID" value="NZ_QVTE01000015.1"/>
</dbReference>
<dbReference type="SMR" id="A0A372LQN7"/>
<feature type="binding site" evidence="7">
    <location>
        <position position="47"/>
    </location>
    <ligand>
        <name>FAD</name>
        <dbReference type="ChEBI" id="CHEBI:57692"/>
        <label>2</label>
    </ligand>
</feature>
<feature type="binding site" evidence="6">
    <location>
        <position position="41"/>
    </location>
    <ligand>
        <name>FAD</name>
        <dbReference type="ChEBI" id="CHEBI:57692"/>
        <label>3</label>
    </ligand>
</feature>
<feature type="binding site" evidence="7">
    <location>
        <position position="52"/>
    </location>
    <ligand>
        <name>FAD</name>
        <dbReference type="ChEBI" id="CHEBI:57692"/>
        <label>2</label>
    </ligand>
</feature>
<dbReference type="GO" id="GO:0016491">
    <property type="term" value="F:oxidoreductase activity"/>
    <property type="evidence" value="ECO:0007669"/>
    <property type="project" value="UniProtKB-KW"/>
</dbReference>
<dbReference type="InterPro" id="IPR002938">
    <property type="entry name" value="FAD-bd"/>
</dbReference>
<evidence type="ECO:0000313" key="4">
    <source>
        <dbReference type="Proteomes" id="UP000264541"/>
    </source>
</evidence>
<accession>A0A372LQN7</accession>
<keyword evidence="5 6" id="KW-0002">3D-structure</keyword>
<keyword evidence="1" id="KW-0560">Oxidoreductase</keyword>
<feature type="binding site" evidence="7">
    <location>
        <position position="51"/>
    </location>
    <ligand>
        <name>FAD</name>
        <dbReference type="ChEBI" id="CHEBI:57692"/>
        <label>2</label>
    </ligand>
</feature>
<reference evidence="5 6" key="2">
    <citation type="journal article" date="2024" name="Biochemistry">
        <title>Structural and Functional Characterization of a Novel Class A Flavin Monooxygenase from &amp;lt;i&amp;gt;Bacillus niacini&amp;lt;/i&amp;gt;.</title>
        <authorList>
            <person name="Richardson B.C."/>
            <person name="Turlington Z.R."/>
            <person name="Vaz Ferreira de Macedo S."/>
            <person name="Phillips S.K."/>
            <person name="Perry K."/>
            <person name="Brancato S.G."/>
            <person name="Cooke E.W."/>
            <person name="Gwilt J.R."/>
            <person name="Dasovich M.A."/>
            <person name="Roering A.J."/>
            <person name="Rossi F.M."/>
            <person name="Snider M.J."/>
            <person name="French J.B."/>
            <person name="Hicks K.A."/>
        </authorList>
    </citation>
    <scope>STRUCTURE BY ELECTRON MICROSCOPY (2.50 ANGSTROMS) OF 1-428 IN COMPLEX WITH FAD</scope>
</reference>
<dbReference type="Pfam" id="PF01494">
    <property type="entry name" value="FAD_binding_3"/>
    <property type="match status" value="1"/>
</dbReference>
<feature type="binding site" evidence="5 6">
    <location>
        <position position="49"/>
    </location>
    <ligand>
        <name>FAD</name>
        <dbReference type="ChEBI" id="CHEBI:57692"/>
        <label>1</label>
    </ligand>
</feature>
<keyword evidence="5 6" id="KW-0547">Nucleotide-binding</keyword>
<feature type="binding site" evidence="7">
    <location>
        <position position="309"/>
    </location>
    <ligand>
        <name>FAD</name>
        <dbReference type="ChEBI" id="CHEBI:57692"/>
        <label>4</label>
    </ligand>
</feature>
<name>A0A372LQN7_9BACI</name>
<feature type="binding site" evidence="5 6">
    <location>
        <position position="20"/>
    </location>
    <ligand>
        <name>FAD</name>
        <dbReference type="ChEBI" id="CHEBI:57692"/>
        <label>1</label>
    </ligand>
</feature>
<feature type="binding site" evidence="6">
    <location>
        <position position="186"/>
    </location>
    <ligand>
        <name>FAD</name>
        <dbReference type="ChEBI" id="CHEBI:57692"/>
        <label>3</label>
    </ligand>
</feature>
<feature type="binding site" evidence="7">
    <location>
        <position position="181"/>
    </location>
    <ligand>
        <name>FAD</name>
        <dbReference type="ChEBI" id="CHEBI:57692"/>
        <label>2</label>
    </ligand>
</feature>
<gene>
    <name evidence="3" type="ORF">D0469_06215</name>
</gene>
<evidence type="ECO:0007829" key="6">
    <source>
        <dbReference type="PDB" id="8URC"/>
    </source>
</evidence>
<feature type="binding site" evidence="5 6">
    <location>
        <position position="322"/>
    </location>
    <ligand>
        <name>FAD</name>
        <dbReference type="ChEBI" id="CHEBI:57692"/>
        <label>1</label>
    </ligand>
</feature>
<feature type="binding site" evidence="5">
    <location>
        <position position="186"/>
    </location>
    <ligand>
        <name>FAD</name>
        <dbReference type="ChEBI" id="CHEBI:57692"/>
        <label>1</label>
    </ligand>
</feature>
<organism evidence="3 4">
    <name type="scientific">Peribacillus saganii</name>
    <dbReference type="NCBI Taxonomy" id="2303992"/>
    <lineage>
        <taxon>Bacteria</taxon>
        <taxon>Bacillati</taxon>
        <taxon>Bacillota</taxon>
        <taxon>Bacilli</taxon>
        <taxon>Bacillales</taxon>
        <taxon>Bacillaceae</taxon>
        <taxon>Peribacillus</taxon>
    </lineage>
</organism>
<comment type="caution">
    <text evidence="3">The sequence shown here is derived from an EMBL/GenBank/DDBJ whole genome shotgun (WGS) entry which is preliminary data.</text>
</comment>
<dbReference type="PDB" id="8UIU">
    <property type="method" value="X-ray"/>
    <property type="resolution" value="3.14 A"/>
    <property type="chains" value="A/B/C=1-428"/>
</dbReference>
<evidence type="ECO:0007829" key="5">
    <source>
        <dbReference type="PDB" id="8UIU"/>
    </source>
</evidence>
<reference evidence="3 4" key="1">
    <citation type="submission" date="2018-08" db="EMBL/GenBank/DDBJ databases">
        <title>Bacillus chawlae sp. nov., Bacillus glennii sp. nov., and Bacillus saganii sp. nov. Isolated from the Vehicle Assembly Building at Kennedy Space Center where the Viking Spacecraft were Assembled.</title>
        <authorList>
            <person name="Seuylemezian A."/>
            <person name="Vaishampayan P."/>
        </authorList>
    </citation>
    <scope>NUCLEOTIDE SEQUENCE [LARGE SCALE GENOMIC DNA]</scope>
    <source>
        <strain evidence="3 4">V47-23a</strain>
    </source>
</reference>
<feature type="binding site" evidence="7">
    <location>
        <position position="322"/>
    </location>
    <ligand>
        <name>FAD</name>
        <dbReference type="ChEBI" id="CHEBI:57692"/>
        <label>2</label>
    </ligand>
</feature>
<dbReference type="PDB" id="8URD">
    <property type="method" value="EM"/>
    <property type="resolution" value="2.80 A"/>
    <property type="chains" value="A/B/C=1-428"/>
</dbReference>
<dbReference type="AlphaFoldDB" id="A0A372LQN7"/>
<feature type="binding site" evidence="7">
    <location>
        <position position="51"/>
    </location>
    <ligand>
        <name>FAD</name>
        <dbReference type="ChEBI" id="CHEBI:57692"/>
        <label>4</label>
    </ligand>
</feature>
<evidence type="ECO:0000313" key="3">
    <source>
        <dbReference type="EMBL" id="RFU70525.1"/>
    </source>
</evidence>
<dbReference type="OrthoDB" id="9806565at2"/>
<feature type="binding site" evidence="7">
    <location>
        <position position="49"/>
    </location>
    <ligand>
        <name>FAD</name>
        <dbReference type="ChEBI" id="CHEBI:57692"/>
        <label>2</label>
    </ligand>
</feature>
<protein>
    <recommendedName>
        <fullName evidence="2">FAD-binding domain-containing protein</fullName>
    </recommendedName>
</protein>
<feature type="binding site" evidence="7">
    <location>
        <position position="321"/>
    </location>
    <ligand>
        <name>FAD</name>
        <dbReference type="ChEBI" id="CHEBI:57692"/>
        <label>2</label>
    </ligand>
</feature>
<feature type="binding site" evidence="5 6">
    <location>
        <position position="110"/>
    </location>
    <ligand>
        <name>FAD</name>
        <dbReference type="ChEBI" id="CHEBI:57692"/>
        <label>1</label>
    </ligand>
</feature>
<dbReference type="PANTHER" id="PTHR43476">
    <property type="entry name" value="3-(3-HYDROXY-PHENYL)PROPIONATE/3-HYDROXYCINNAMIC ACID HYDROXYLASE"/>
    <property type="match status" value="1"/>
</dbReference>
<dbReference type="EMBL" id="QVTE01000015">
    <property type="protein sequence ID" value="RFU70525.1"/>
    <property type="molecule type" value="Genomic_DNA"/>
</dbReference>
<dbReference type="PRINTS" id="PR00420">
    <property type="entry name" value="RNGMNOXGNASE"/>
</dbReference>
<keyword evidence="5 6" id="KW-0274">FAD</keyword>